<keyword evidence="6" id="KW-0679">Respiratory chain</keyword>
<comment type="catalytic activity">
    <reaction evidence="15">
        <text>a ubiquinone + NADH + 5 H(+)(in) = a ubiquinol + NAD(+) + 4 H(+)(out)</text>
        <dbReference type="Rhea" id="RHEA:29091"/>
        <dbReference type="Rhea" id="RHEA-COMP:9565"/>
        <dbReference type="Rhea" id="RHEA-COMP:9566"/>
        <dbReference type="ChEBI" id="CHEBI:15378"/>
        <dbReference type="ChEBI" id="CHEBI:16389"/>
        <dbReference type="ChEBI" id="CHEBI:17976"/>
        <dbReference type="ChEBI" id="CHEBI:57540"/>
        <dbReference type="ChEBI" id="CHEBI:57945"/>
        <dbReference type="EC" id="7.1.1.2"/>
    </reaction>
</comment>
<dbReference type="EMBL" id="MN027276">
    <property type="protein sequence ID" value="QEH58928.1"/>
    <property type="molecule type" value="Genomic_DNA"/>
</dbReference>
<reference evidence="17" key="1">
    <citation type="submission" date="2019-06" db="EMBL/GenBank/DDBJ databases">
        <authorList>
            <person name="Esemu S."/>
            <person name="Dong X."/>
            <person name="Hartley C."/>
            <person name="Post R."/>
            <person name="Ndip L."/>
            <person name="Darby A."/>
            <person name="Makepeace B."/>
        </authorList>
    </citation>
    <scope>NUCLEOTIDE SEQUENCE</scope>
</reference>
<keyword evidence="5" id="KW-0813">Transport</keyword>
<evidence type="ECO:0000256" key="15">
    <source>
        <dbReference type="ARBA" id="ARBA00049551"/>
    </source>
</evidence>
<dbReference type="EC" id="7.1.1.2" evidence="3"/>
<keyword evidence="12 17" id="KW-0496">Mitochondrion</keyword>
<dbReference type="InterPro" id="IPR050269">
    <property type="entry name" value="ComplexI_Subunit6"/>
</dbReference>
<feature type="transmembrane region" description="Helical" evidence="16">
    <location>
        <begin position="128"/>
        <end position="148"/>
    </location>
</feature>
<keyword evidence="8" id="KW-1278">Translocase</keyword>
<evidence type="ECO:0000256" key="12">
    <source>
        <dbReference type="ARBA" id="ARBA00023128"/>
    </source>
</evidence>
<evidence type="ECO:0000256" key="1">
    <source>
        <dbReference type="ARBA" id="ARBA00004225"/>
    </source>
</evidence>
<dbReference type="PANTHER" id="PTHR11435:SF1">
    <property type="entry name" value="NADH-UBIQUINONE OXIDOREDUCTASE CHAIN 6"/>
    <property type="match status" value="1"/>
</dbReference>
<evidence type="ECO:0000256" key="9">
    <source>
        <dbReference type="ARBA" id="ARBA00022982"/>
    </source>
</evidence>
<feature type="transmembrane region" description="Helical" evidence="16">
    <location>
        <begin position="45"/>
        <end position="66"/>
    </location>
</feature>
<organism evidence="17">
    <name type="scientific">Limnogonus poissoni</name>
    <dbReference type="NCBI Taxonomy" id="913173"/>
    <lineage>
        <taxon>Eukaryota</taxon>
        <taxon>Metazoa</taxon>
        <taxon>Ecdysozoa</taxon>
        <taxon>Arthropoda</taxon>
        <taxon>Hexapoda</taxon>
        <taxon>Insecta</taxon>
        <taxon>Pterygota</taxon>
        <taxon>Neoptera</taxon>
        <taxon>Paraneoptera</taxon>
        <taxon>Hemiptera</taxon>
        <taxon>Heteroptera</taxon>
        <taxon>Gerromorpha</taxon>
        <taxon>Gerroidea</taxon>
        <taxon>Gerridae</taxon>
        <taxon>Gerrinae</taxon>
        <taxon>Limnogonus</taxon>
    </lineage>
</organism>
<keyword evidence="13 16" id="KW-0472">Membrane</keyword>
<comment type="subcellular location">
    <subcellularLocation>
        <location evidence="1">Mitochondrion membrane</location>
        <topology evidence="1">Multi-pass membrane protein</topology>
    </subcellularLocation>
</comment>
<evidence type="ECO:0000256" key="16">
    <source>
        <dbReference type="SAM" id="Phobius"/>
    </source>
</evidence>
<dbReference type="AlphaFoldDB" id="A0A5B9XWY3"/>
<keyword evidence="10 16" id="KW-1133">Transmembrane helix</keyword>
<gene>
    <name evidence="17" type="primary">nad6</name>
</gene>
<dbReference type="GO" id="GO:0008137">
    <property type="term" value="F:NADH dehydrogenase (ubiquinone) activity"/>
    <property type="evidence" value="ECO:0007669"/>
    <property type="project" value="UniProtKB-EC"/>
</dbReference>
<evidence type="ECO:0000256" key="10">
    <source>
        <dbReference type="ARBA" id="ARBA00022989"/>
    </source>
</evidence>
<evidence type="ECO:0000256" key="14">
    <source>
        <dbReference type="ARBA" id="ARBA00031019"/>
    </source>
</evidence>
<evidence type="ECO:0000256" key="3">
    <source>
        <dbReference type="ARBA" id="ARBA00012944"/>
    </source>
</evidence>
<evidence type="ECO:0000256" key="5">
    <source>
        <dbReference type="ARBA" id="ARBA00022448"/>
    </source>
</evidence>
<name>A0A5B9XWY3_9HEMI</name>
<evidence type="ECO:0000256" key="7">
    <source>
        <dbReference type="ARBA" id="ARBA00022692"/>
    </source>
</evidence>
<keyword evidence="11" id="KW-0520">NAD</keyword>
<comment type="similarity">
    <text evidence="2">Belongs to the complex I subunit 6 family.</text>
</comment>
<evidence type="ECO:0000256" key="11">
    <source>
        <dbReference type="ARBA" id="ARBA00023027"/>
    </source>
</evidence>
<dbReference type="GO" id="GO:0031966">
    <property type="term" value="C:mitochondrial membrane"/>
    <property type="evidence" value="ECO:0007669"/>
    <property type="project" value="UniProtKB-SubCell"/>
</dbReference>
<evidence type="ECO:0000256" key="4">
    <source>
        <dbReference type="ARBA" id="ARBA00021095"/>
    </source>
</evidence>
<keyword evidence="7 16" id="KW-0812">Transmembrane</keyword>
<evidence type="ECO:0000256" key="13">
    <source>
        <dbReference type="ARBA" id="ARBA00023136"/>
    </source>
</evidence>
<geneLocation type="mitochondrion" evidence="17"/>
<feature type="transmembrane region" description="Helical" evidence="16">
    <location>
        <begin position="78"/>
        <end position="94"/>
    </location>
</feature>
<evidence type="ECO:0000256" key="6">
    <source>
        <dbReference type="ARBA" id="ARBA00022660"/>
    </source>
</evidence>
<evidence type="ECO:0000256" key="2">
    <source>
        <dbReference type="ARBA" id="ARBA00005698"/>
    </source>
</evidence>
<sequence>MMMAILLTLSTSIMMTSHPLSMGFTLILQTVVVSMIMNLTMKYSWYSYILVLVMLGGMLVLFMYMASIASNEIMKFKMKFMMISISIFFLFWILNSTEIMAYNSESLIMSECGQNMPLTKLFNTKSSSMTIVMATYLLITMIYVIYITNTFEGPMRKKNYEKTYSEKPPIN</sequence>
<evidence type="ECO:0000313" key="17">
    <source>
        <dbReference type="EMBL" id="QEH58928.1"/>
    </source>
</evidence>
<evidence type="ECO:0000256" key="8">
    <source>
        <dbReference type="ARBA" id="ARBA00022967"/>
    </source>
</evidence>
<keyword evidence="9" id="KW-0249">Electron transport</keyword>
<accession>A0A5B9XWY3</accession>
<dbReference type="PANTHER" id="PTHR11435">
    <property type="entry name" value="NADH UBIQUINONE OXIDOREDUCTASE SUBUNIT ND6"/>
    <property type="match status" value="1"/>
</dbReference>
<proteinExistence type="inferred from homology"/>
<protein>
    <recommendedName>
        <fullName evidence="4">NADH-ubiquinone oxidoreductase chain 6</fullName>
        <ecNumber evidence="3">7.1.1.2</ecNumber>
    </recommendedName>
    <alternativeName>
        <fullName evidence="14">NADH dehydrogenase subunit 6</fullName>
    </alternativeName>
</protein>